<feature type="compositionally biased region" description="Low complexity" evidence="1">
    <location>
        <begin position="282"/>
        <end position="294"/>
    </location>
</feature>
<evidence type="ECO:0000256" key="1">
    <source>
        <dbReference type="SAM" id="MobiDB-lite"/>
    </source>
</evidence>
<dbReference type="RefSeq" id="WP_010836418.1">
    <property type="nucleotide sequence ID" value="NZ_APMY01000009.1"/>
</dbReference>
<feature type="region of interest" description="Disordered" evidence="1">
    <location>
        <begin position="221"/>
        <end position="339"/>
    </location>
</feature>
<keyword evidence="3" id="KW-1185">Reference proteome</keyword>
<feature type="compositionally biased region" description="Gly residues" evidence="1">
    <location>
        <begin position="232"/>
        <end position="245"/>
    </location>
</feature>
<gene>
    <name evidence="2" type="ORF">Rrhod_0345</name>
</gene>
<sequence>MTSPAQPHIPGIDEVVANLQHLPMISGRAEQFIGPAGSPAPGLASLPQYADLEIQSRSVACTNFDAFEHVQLVANVEPIQAEALEAFRQEWASAANTVADAFETFAVTIGNAISEKWQGASGEGASTAIVGYAHDSARLADASNLLARQIGMLSDSLSQTKSNLPPEPAATFPGKVAGFFGADGWDDERREAAKQQAVQVLNSVYYGNGISPTASGLPSFPAVQSPIDGGAATPGGYGPGSGGSSGSPWSAPGGAGPTGGAPTQSGVPLDGEAVGPAGSDGAPTTDPAAAADAALGGEDSWTPPDAPEAGSQTVAASAQPGGISGLGGTPGGAGGLGSGGVGSGGGGSAGGVGGIGGGSVPPSAAGSVVAGPGGAAGGRPTAAAMPGRPGAAGAGMGMAPMGGARGGNGDKDDEHKTPDYLKGDELQDWIHDGAVRAVTPVLGGETPWRTTDDESRSQR</sequence>
<dbReference type="Proteomes" id="UP000013525">
    <property type="component" value="Unassembled WGS sequence"/>
</dbReference>
<dbReference type="AlphaFoldDB" id="R7WSJ0"/>
<evidence type="ECO:0008006" key="4">
    <source>
        <dbReference type="Google" id="ProtNLM"/>
    </source>
</evidence>
<dbReference type="eggNOG" id="COG5651">
    <property type="taxonomic scope" value="Bacteria"/>
</dbReference>
<feature type="region of interest" description="Disordered" evidence="1">
    <location>
        <begin position="391"/>
        <end position="420"/>
    </location>
</feature>
<dbReference type="OrthoDB" id="4523506at2"/>
<evidence type="ECO:0000313" key="3">
    <source>
        <dbReference type="Proteomes" id="UP000013525"/>
    </source>
</evidence>
<accession>R7WSJ0</accession>
<feature type="compositionally biased region" description="Basic and acidic residues" evidence="1">
    <location>
        <begin position="450"/>
        <end position="459"/>
    </location>
</feature>
<feature type="compositionally biased region" description="Basic and acidic residues" evidence="1">
    <location>
        <begin position="408"/>
        <end position="420"/>
    </location>
</feature>
<feature type="compositionally biased region" description="Gly residues" evidence="1">
    <location>
        <begin position="322"/>
        <end position="339"/>
    </location>
</feature>
<feature type="region of interest" description="Disordered" evidence="1">
    <location>
        <begin position="437"/>
        <end position="459"/>
    </location>
</feature>
<dbReference type="EMBL" id="APMY01000009">
    <property type="protein sequence ID" value="EOM78260.1"/>
    <property type="molecule type" value="Genomic_DNA"/>
</dbReference>
<evidence type="ECO:0000313" key="2">
    <source>
        <dbReference type="EMBL" id="EOM78260.1"/>
    </source>
</evidence>
<proteinExistence type="predicted"/>
<protein>
    <recommendedName>
        <fullName evidence="4">PPE family domain-containing protein</fullName>
    </recommendedName>
</protein>
<comment type="caution">
    <text evidence="2">The sequence shown here is derived from an EMBL/GenBank/DDBJ whole genome shotgun (WGS) entry which is preliminary data.</text>
</comment>
<name>R7WSJ0_9NOCA</name>
<organism evidence="2 3">
    <name type="scientific">Rhodococcus rhodnii LMG 5362</name>
    <dbReference type="NCBI Taxonomy" id="1273125"/>
    <lineage>
        <taxon>Bacteria</taxon>
        <taxon>Bacillati</taxon>
        <taxon>Actinomycetota</taxon>
        <taxon>Actinomycetes</taxon>
        <taxon>Mycobacteriales</taxon>
        <taxon>Nocardiaceae</taxon>
        <taxon>Rhodococcus</taxon>
    </lineage>
</organism>
<dbReference type="InterPro" id="IPR038332">
    <property type="entry name" value="PPE_sf"/>
</dbReference>
<dbReference type="PATRIC" id="fig|1273125.3.peg.339"/>
<reference evidence="2 3" key="1">
    <citation type="journal article" date="2013" name="Genome Announc.">
        <title>Draft Genome Sequence of Rhodococcus rhodnii Strain LMG5362, a Symbiont of Rhodnius prolixus (Hemiptera, Reduviidae, Triatominae), the Principle Vector of Trypanosoma cruzi.</title>
        <authorList>
            <person name="Pachebat J.A."/>
            <person name="van Keulen G."/>
            <person name="Whitten M.M."/>
            <person name="Girdwood S."/>
            <person name="Del Sol R."/>
            <person name="Dyson P.J."/>
            <person name="Facey P.D."/>
        </authorList>
    </citation>
    <scope>NUCLEOTIDE SEQUENCE [LARGE SCALE GENOMIC DNA]</scope>
    <source>
        <strain evidence="2 3">LMG 5362</strain>
    </source>
</reference>
<dbReference type="Gene3D" id="1.20.1260.20">
    <property type="entry name" value="PPE superfamily"/>
    <property type="match status" value="1"/>
</dbReference>